<dbReference type="STRING" id="342002.BST15_14025"/>
<evidence type="ECO:0000313" key="4">
    <source>
        <dbReference type="Proteomes" id="UP000034416"/>
    </source>
</evidence>
<dbReference type="Proteomes" id="UP000034416">
    <property type="component" value="Unassembled WGS sequence"/>
</dbReference>
<dbReference type="GeneID" id="98802476"/>
<evidence type="ECO:0000313" key="5">
    <source>
        <dbReference type="Proteomes" id="UP000192327"/>
    </source>
</evidence>
<dbReference type="InterPro" id="IPR003779">
    <property type="entry name" value="CMD-like"/>
</dbReference>
<evidence type="ECO:0000259" key="1">
    <source>
        <dbReference type="Pfam" id="PF02627"/>
    </source>
</evidence>
<evidence type="ECO:0000313" key="3">
    <source>
        <dbReference type="EMBL" id="OQZ95545.1"/>
    </source>
</evidence>
<dbReference type="SUPFAM" id="SSF69118">
    <property type="entry name" value="AhpD-like"/>
    <property type="match status" value="1"/>
</dbReference>
<reference evidence="2" key="2">
    <citation type="submission" date="2015-04" db="EMBL/GenBank/DDBJ databases">
        <title>Genome sequence of Mycobacterium arupense strain GUC1.</title>
        <authorList>
            <person name="Greninger A.L."/>
            <person name="Cunningham G."/>
            <person name="Chiu C.Y."/>
            <person name="Miller S."/>
        </authorList>
    </citation>
    <scope>NUCLEOTIDE SEQUENCE</scope>
    <source>
        <strain evidence="2">GUC1</strain>
    </source>
</reference>
<dbReference type="Pfam" id="PF02627">
    <property type="entry name" value="CMD"/>
    <property type="match status" value="1"/>
</dbReference>
<keyword evidence="5" id="KW-1185">Reference proteome</keyword>
<dbReference type="RefSeq" id="WP_012394838.1">
    <property type="nucleotide sequence ID" value="NZ_JACKUJ010000045.1"/>
</dbReference>
<dbReference type="EMBL" id="LASW01000021">
    <property type="protein sequence ID" value="KKB99956.1"/>
    <property type="molecule type" value="Genomic_DNA"/>
</dbReference>
<gene>
    <name evidence="3" type="ORF">BST15_14025</name>
    <name evidence="2" type="ORF">WR43_07225</name>
</gene>
<dbReference type="PANTHER" id="PTHR34846:SF11">
    <property type="entry name" value="4-CARBOXYMUCONOLACTONE DECARBOXYLASE FAMILY PROTEIN (AFU_ORTHOLOGUE AFUA_6G11590)"/>
    <property type="match status" value="1"/>
</dbReference>
<organism evidence="2 4">
    <name type="scientific">Mycolicibacter arupensis</name>
    <dbReference type="NCBI Taxonomy" id="342002"/>
    <lineage>
        <taxon>Bacteria</taxon>
        <taxon>Bacillati</taxon>
        <taxon>Actinomycetota</taxon>
        <taxon>Actinomycetes</taxon>
        <taxon>Mycobacteriales</taxon>
        <taxon>Mycobacteriaceae</taxon>
        <taxon>Mycolicibacter</taxon>
    </lineage>
</organism>
<sequence>MTRTERVPMLDLEQARLRAAECGLPAEMAELSVFRVALHQPSLAVALYGMLEALLFNGVLDARLRELIIMRIGWVTGSVYEWTQHWRIATLLGVASDDLLAVRDWQSSNRLGHAERAVLAATDDVVRDGVIAEENWAACHKAFNGDHAVLVELVGAIANWRLFSILLRSLNIPLESGTDSWPPDGRAPRRDD</sequence>
<reference evidence="3 5" key="3">
    <citation type="submission" date="2016-12" db="EMBL/GenBank/DDBJ databases">
        <title>The new phylogeny of genus Mycobacterium.</title>
        <authorList>
            <person name="Tortoli E."/>
            <person name="Trovato A."/>
            <person name="Cirillo D.M."/>
        </authorList>
    </citation>
    <scope>NUCLEOTIDE SEQUENCE [LARGE SCALE GENOMIC DNA]</scope>
    <source>
        <strain evidence="3 5">DSM 44942</strain>
    </source>
</reference>
<evidence type="ECO:0000313" key="2">
    <source>
        <dbReference type="EMBL" id="KKB99956.1"/>
    </source>
</evidence>
<dbReference type="EMBL" id="MVHH01000030">
    <property type="protein sequence ID" value="OQZ95545.1"/>
    <property type="molecule type" value="Genomic_DNA"/>
</dbReference>
<dbReference type="AlphaFoldDB" id="A0A0F5MZ28"/>
<dbReference type="OrthoDB" id="4704294at2"/>
<dbReference type="GO" id="GO:0051920">
    <property type="term" value="F:peroxiredoxin activity"/>
    <property type="evidence" value="ECO:0007669"/>
    <property type="project" value="InterPro"/>
</dbReference>
<dbReference type="Gene3D" id="1.20.1290.10">
    <property type="entry name" value="AhpD-like"/>
    <property type="match status" value="1"/>
</dbReference>
<dbReference type="PANTHER" id="PTHR34846">
    <property type="entry name" value="4-CARBOXYMUCONOLACTONE DECARBOXYLASE FAMILY PROTEIN (AFU_ORTHOLOGUE AFUA_6G11590)"/>
    <property type="match status" value="1"/>
</dbReference>
<reference evidence="4" key="1">
    <citation type="submission" date="2015-04" db="EMBL/GenBank/DDBJ databases">
        <title>Genome sequence of Mycobacterium arupense GUC1.</title>
        <authorList>
            <person name="Greninger A.L."/>
            <person name="Cunningham G."/>
            <person name="Chiu C.Y."/>
            <person name="Miller S."/>
        </authorList>
    </citation>
    <scope>NUCLEOTIDE SEQUENCE [LARGE SCALE GENOMIC DNA]</scope>
    <source>
        <strain evidence="4">GUC1</strain>
    </source>
</reference>
<feature type="domain" description="Carboxymuconolactone decarboxylase-like" evidence="1">
    <location>
        <begin position="44"/>
        <end position="123"/>
    </location>
</feature>
<dbReference type="Proteomes" id="UP000192327">
    <property type="component" value="Unassembled WGS sequence"/>
</dbReference>
<dbReference type="InterPro" id="IPR029032">
    <property type="entry name" value="AhpD-like"/>
</dbReference>
<protein>
    <submittedName>
        <fullName evidence="2 3">Carboxymuconolactone decarboxylase</fullName>
    </submittedName>
</protein>
<proteinExistence type="predicted"/>
<comment type="caution">
    <text evidence="2">The sequence shown here is derived from an EMBL/GenBank/DDBJ whole genome shotgun (WGS) entry which is preliminary data.</text>
</comment>
<dbReference type="PATRIC" id="fig|342002.3.peg.2331"/>
<accession>A0A0F5MZ28</accession>
<name>A0A0F5MZ28_9MYCO</name>